<dbReference type="Proteomes" id="UP000191342">
    <property type="component" value="Unassembled WGS sequence"/>
</dbReference>
<proteinExistence type="predicted"/>
<keyword evidence="3" id="KW-1185">Reference proteome</keyword>
<comment type="caution">
    <text evidence="2">The sequence shown here is derived from an EMBL/GenBank/DDBJ whole genome shotgun (WGS) entry which is preliminary data.</text>
</comment>
<accession>A0A1V6RZX2</accession>
<sequence length="145" mass="15424">MKRPVFLVRSTIAARETPLCGVLSPNRTTTRAPSRLLPSSSPPSYHDWRSVGSSRAFGSQKLPGAPGVASSKATAGDCDDLGTTSCQHSMNGDCIDEGNCTLAFPLLESNLKRASALSARAPRYRCNPTLYHPDMAIGGIDIESM</sequence>
<protein>
    <submittedName>
        <fullName evidence="2">Uncharacterized protein</fullName>
    </submittedName>
</protein>
<evidence type="ECO:0000313" key="2">
    <source>
        <dbReference type="EMBL" id="OQE07156.1"/>
    </source>
</evidence>
<organism evidence="2 3">
    <name type="scientific">Penicillium flavigenum</name>
    <dbReference type="NCBI Taxonomy" id="254877"/>
    <lineage>
        <taxon>Eukaryota</taxon>
        <taxon>Fungi</taxon>
        <taxon>Dikarya</taxon>
        <taxon>Ascomycota</taxon>
        <taxon>Pezizomycotina</taxon>
        <taxon>Eurotiomycetes</taxon>
        <taxon>Eurotiomycetidae</taxon>
        <taxon>Eurotiales</taxon>
        <taxon>Aspergillaceae</taxon>
        <taxon>Penicillium</taxon>
    </lineage>
</organism>
<dbReference type="AlphaFoldDB" id="A0A1V6RZX2"/>
<evidence type="ECO:0000256" key="1">
    <source>
        <dbReference type="SAM" id="MobiDB-lite"/>
    </source>
</evidence>
<dbReference type="EMBL" id="MLQL01000175">
    <property type="protein sequence ID" value="OQE07156.1"/>
    <property type="molecule type" value="Genomic_DNA"/>
</dbReference>
<gene>
    <name evidence="2" type="ORF">PENFLA_c175G04809</name>
</gene>
<dbReference type="OrthoDB" id="4365268at2759"/>
<reference evidence="3" key="1">
    <citation type="journal article" date="2017" name="Nat. Microbiol.">
        <title>Global analysis of biosynthetic gene clusters reveals vast potential of secondary metabolite production in Penicillium species.</title>
        <authorList>
            <person name="Nielsen J.C."/>
            <person name="Grijseels S."/>
            <person name="Prigent S."/>
            <person name="Ji B."/>
            <person name="Dainat J."/>
            <person name="Nielsen K.F."/>
            <person name="Frisvad J.C."/>
            <person name="Workman M."/>
            <person name="Nielsen J."/>
        </authorList>
    </citation>
    <scope>NUCLEOTIDE SEQUENCE [LARGE SCALE GENOMIC DNA]</scope>
    <source>
        <strain evidence="3">IBT 14082</strain>
    </source>
</reference>
<feature type="compositionally biased region" description="Low complexity" evidence="1">
    <location>
        <begin position="33"/>
        <end position="44"/>
    </location>
</feature>
<evidence type="ECO:0000313" key="3">
    <source>
        <dbReference type="Proteomes" id="UP000191342"/>
    </source>
</evidence>
<name>A0A1V6RZX2_9EURO</name>
<feature type="region of interest" description="Disordered" evidence="1">
    <location>
        <begin position="24"/>
        <end position="48"/>
    </location>
</feature>